<dbReference type="EMBL" id="RKLR01000005">
    <property type="protein sequence ID" value="MBX0324222.1"/>
    <property type="molecule type" value="Genomic_DNA"/>
</dbReference>
<evidence type="ECO:0000256" key="1">
    <source>
        <dbReference type="SAM" id="Phobius"/>
    </source>
</evidence>
<feature type="transmembrane region" description="Helical" evidence="1">
    <location>
        <begin position="316"/>
        <end position="336"/>
    </location>
</feature>
<proteinExistence type="predicted"/>
<dbReference type="RefSeq" id="WP_220619180.1">
    <property type="nucleotide sequence ID" value="NZ_RKLR01000005.1"/>
</dbReference>
<gene>
    <name evidence="2" type="ORF">EGH21_14380</name>
</gene>
<sequence>MSTASEGGLAGLDRLLRNTFEWYTVSKKEFKDAIRSKGLWLLGLIFTTAFIAPVALALYFDIGVSQQGQGLGMQLLLSQVYLNMVTLLLPIVAIFLGFAAISKERTSGSLKLLLSLPHSRKDVIIGKVLGRCAVLGVPLVASLAITAVFLTASRLTFKPELFGLFSFFTVVFALVFVAIVVSISGAFEKSLWSGAANFIVYFYFTFLWNAGANGVGNILSNELGVTGAIRWHVVLLLKLVNPNQAYKTLVNSMLGSGEAPALSARYGMFSQGQEASRTICADVLNGAPQAQEGVFGTIVTCAPGSGSLPFYYSDPAVVVFMLTWIGIAASISYYTFNLADL</sequence>
<evidence type="ECO:0000313" key="3">
    <source>
        <dbReference type="Proteomes" id="UP001430377"/>
    </source>
</evidence>
<name>A0AAW4PVD2_9EURY</name>
<feature type="transmembrane region" description="Helical" evidence="1">
    <location>
        <begin position="80"/>
        <end position="101"/>
    </location>
</feature>
<keyword evidence="3" id="KW-1185">Reference proteome</keyword>
<comment type="caution">
    <text evidence="2">The sequence shown here is derived from an EMBL/GenBank/DDBJ whole genome shotgun (WGS) entry which is preliminary data.</text>
</comment>
<dbReference type="PANTHER" id="PTHR43471">
    <property type="entry name" value="ABC TRANSPORTER PERMEASE"/>
    <property type="match status" value="1"/>
</dbReference>
<protein>
    <submittedName>
        <fullName evidence="2">ABC transporter permease</fullName>
    </submittedName>
</protein>
<dbReference type="Proteomes" id="UP001430377">
    <property type="component" value="Unassembled WGS sequence"/>
</dbReference>
<dbReference type="AlphaFoldDB" id="A0AAW4PVD2"/>
<organism evidence="2 3">
    <name type="scientific">Haloarcula rubra</name>
    <dbReference type="NCBI Taxonomy" id="2487747"/>
    <lineage>
        <taxon>Archaea</taxon>
        <taxon>Methanobacteriati</taxon>
        <taxon>Methanobacteriota</taxon>
        <taxon>Stenosarchaea group</taxon>
        <taxon>Halobacteria</taxon>
        <taxon>Halobacteriales</taxon>
        <taxon>Haloarculaceae</taxon>
        <taxon>Haloarcula</taxon>
    </lineage>
</organism>
<keyword evidence="1" id="KW-0472">Membrane</keyword>
<dbReference type="Pfam" id="PF12679">
    <property type="entry name" value="ABC2_membrane_2"/>
    <property type="match status" value="1"/>
</dbReference>
<keyword evidence="1" id="KW-0812">Transmembrane</keyword>
<keyword evidence="1" id="KW-1133">Transmembrane helix</keyword>
<evidence type="ECO:0000313" key="2">
    <source>
        <dbReference type="EMBL" id="MBX0324222.1"/>
    </source>
</evidence>
<feature type="transmembrane region" description="Helical" evidence="1">
    <location>
        <begin position="128"/>
        <end position="150"/>
    </location>
</feature>
<accession>A0AAW4PVD2</accession>
<dbReference type="GO" id="GO:0140359">
    <property type="term" value="F:ABC-type transporter activity"/>
    <property type="evidence" value="ECO:0007669"/>
    <property type="project" value="InterPro"/>
</dbReference>
<dbReference type="GO" id="GO:0005886">
    <property type="term" value="C:plasma membrane"/>
    <property type="evidence" value="ECO:0007669"/>
    <property type="project" value="UniProtKB-SubCell"/>
</dbReference>
<feature type="transmembrane region" description="Helical" evidence="1">
    <location>
        <begin position="38"/>
        <end position="60"/>
    </location>
</feature>
<feature type="transmembrane region" description="Helical" evidence="1">
    <location>
        <begin position="190"/>
        <end position="210"/>
    </location>
</feature>
<feature type="transmembrane region" description="Helical" evidence="1">
    <location>
        <begin position="162"/>
        <end position="183"/>
    </location>
</feature>
<reference evidence="2 3" key="1">
    <citation type="submission" date="2021-06" db="EMBL/GenBank/DDBJ databases">
        <title>Halomicroarcula sp. a new haloarchaeum isolated from saline soil.</title>
        <authorList>
            <person name="Duran-Viseras A."/>
            <person name="Sanchez-Porro C."/>
            <person name="Ventosa A."/>
        </authorList>
    </citation>
    <scope>NUCLEOTIDE SEQUENCE [LARGE SCALE GENOMIC DNA]</scope>
    <source>
        <strain evidence="2 3">F13</strain>
    </source>
</reference>